<comment type="catalytic activity">
    <reaction evidence="9 10">
        <text>dTMP + ATP = dTDP + ADP</text>
        <dbReference type="Rhea" id="RHEA:13517"/>
        <dbReference type="ChEBI" id="CHEBI:30616"/>
        <dbReference type="ChEBI" id="CHEBI:58369"/>
        <dbReference type="ChEBI" id="CHEBI:63528"/>
        <dbReference type="ChEBI" id="CHEBI:456216"/>
        <dbReference type="EC" id="2.7.4.9"/>
    </reaction>
</comment>
<dbReference type="PANTHER" id="PTHR10344:SF4">
    <property type="entry name" value="UMP-CMP KINASE 2, MITOCHONDRIAL"/>
    <property type="match status" value="1"/>
</dbReference>
<dbReference type="RefSeq" id="WP_189989465.1">
    <property type="nucleotide sequence ID" value="NZ_BNCB01000001.1"/>
</dbReference>
<evidence type="ECO:0000256" key="6">
    <source>
        <dbReference type="ARBA" id="ARBA00022741"/>
    </source>
</evidence>
<keyword evidence="5 10" id="KW-0545">Nucleotide biosynthesis</keyword>
<feature type="domain" description="Thymidylate kinase-like" evidence="11">
    <location>
        <begin position="12"/>
        <end position="156"/>
    </location>
</feature>
<evidence type="ECO:0000313" key="13">
    <source>
        <dbReference type="Proteomes" id="UP000646738"/>
    </source>
</evidence>
<dbReference type="Proteomes" id="UP000646738">
    <property type="component" value="Unassembled WGS sequence"/>
</dbReference>
<keyword evidence="4 10" id="KW-0808">Transferase</keyword>
<dbReference type="Gene3D" id="3.40.50.300">
    <property type="entry name" value="P-loop containing nucleotide triphosphate hydrolases"/>
    <property type="match status" value="1"/>
</dbReference>
<organism evidence="12 13">
    <name type="scientific">Streptomyces rubradiris</name>
    <name type="common">Streptomyces achromogenes subsp. rubradiris</name>
    <dbReference type="NCBI Taxonomy" id="285531"/>
    <lineage>
        <taxon>Bacteria</taxon>
        <taxon>Bacillati</taxon>
        <taxon>Actinomycetota</taxon>
        <taxon>Actinomycetes</taxon>
        <taxon>Kitasatosporales</taxon>
        <taxon>Streptomycetaceae</taxon>
        <taxon>Streptomyces</taxon>
    </lineage>
</organism>
<comment type="similarity">
    <text evidence="1 10">Belongs to the thymidylate kinase family.</text>
</comment>
<keyword evidence="6 10" id="KW-0547">Nucleotide-binding</keyword>
<dbReference type="SUPFAM" id="SSF52540">
    <property type="entry name" value="P-loop containing nucleoside triphosphate hydrolases"/>
    <property type="match status" value="1"/>
</dbReference>
<evidence type="ECO:0000256" key="4">
    <source>
        <dbReference type="ARBA" id="ARBA00022679"/>
    </source>
</evidence>
<evidence type="ECO:0000256" key="3">
    <source>
        <dbReference type="ARBA" id="ARBA00017144"/>
    </source>
</evidence>
<reference evidence="13" key="1">
    <citation type="submission" date="2023-07" db="EMBL/GenBank/DDBJ databases">
        <title>Whole genome shotgun sequence of Streptomyces achromogenes subsp. rubradiris NBRC 14000.</title>
        <authorList>
            <person name="Komaki H."/>
            <person name="Tamura T."/>
        </authorList>
    </citation>
    <scope>NUCLEOTIDE SEQUENCE [LARGE SCALE GENOMIC DNA]</scope>
    <source>
        <strain evidence="13">NBRC 14000</strain>
    </source>
</reference>
<evidence type="ECO:0000256" key="1">
    <source>
        <dbReference type="ARBA" id="ARBA00009776"/>
    </source>
</evidence>
<comment type="caution">
    <text evidence="10">Lacks conserved residue(s) required for the propagation of feature annotation.</text>
</comment>
<proteinExistence type="inferred from homology"/>
<comment type="function">
    <text evidence="10">Phosphorylation of dTMP to form dTDP in both de novo and salvage pathways of dTTP synthesis.</text>
</comment>
<keyword evidence="8 10" id="KW-0067">ATP-binding</keyword>
<evidence type="ECO:0000256" key="10">
    <source>
        <dbReference type="HAMAP-Rule" id="MF_00165"/>
    </source>
</evidence>
<accession>A0ABQ3RCX2</accession>
<dbReference type="Pfam" id="PF02223">
    <property type="entry name" value="Thymidylate_kin"/>
    <property type="match status" value="1"/>
</dbReference>
<name>A0ABQ3RCX2_STRRR</name>
<evidence type="ECO:0000256" key="7">
    <source>
        <dbReference type="ARBA" id="ARBA00022777"/>
    </source>
</evidence>
<dbReference type="CDD" id="cd01672">
    <property type="entry name" value="TMPK"/>
    <property type="match status" value="1"/>
</dbReference>
<dbReference type="InterPro" id="IPR018094">
    <property type="entry name" value="Thymidylate_kinase"/>
</dbReference>
<evidence type="ECO:0000259" key="11">
    <source>
        <dbReference type="Pfam" id="PF02223"/>
    </source>
</evidence>
<dbReference type="EC" id="2.7.4.9" evidence="2 10"/>
<dbReference type="InterPro" id="IPR027417">
    <property type="entry name" value="P-loop_NTPase"/>
</dbReference>
<keyword evidence="7 10" id="KW-0418">Kinase</keyword>
<comment type="caution">
    <text evidence="12">The sequence shown here is derived from an EMBL/GenBank/DDBJ whole genome shotgun (WGS) entry which is preliminary data.</text>
</comment>
<sequence length="219" mass="23607">MTGGRRGFFVSVDGPSGVGKSTTIRELQTLLSERGVAAQWTVEPPRGDFLGDFTRTHGGRLHGLTLACLVAAARYRHVETTIGPALSRGELLISDRYLASTLVLQRLDGVPMDFLMLLNDYAPHPDLAVILTASPAAIRDRIARAGVTHRFRADPTAPIREVELYRDAATMLEDLGSRVLVIDSTEIPPSEVARRITDALPVLSLPSDPAAAAPPPQEP</sequence>
<keyword evidence="13" id="KW-1185">Reference proteome</keyword>
<evidence type="ECO:0000256" key="2">
    <source>
        <dbReference type="ARBA" id="ARBA00012980"/>
    </source>
</evidence>
<evidence type="ECO:0000256" key="9">
    <source>
        <dbReference type="ARBA" id="ARBA00048743"/>
    </source>
</evidence>
<gene>
    <name evidence="10" type="primary">tmk</name>
    <name evidence="12" type="ORF">Srubr_35390</name>
</gene>
<evidence type="ECO:0000313" key="12">
    <source>
        <dbReference type="EMBL" id="GHI53693.1"/>
    </source>
</evidence>
<evidence type="ECO:0000256" key="5">
    <source>
        <dbReference type="ARBA" id="ARBA00022727"/>
    </source>
</evidence>
<dbReference type="HAMAP" id="MF_00165">
    <property type="entry name" value="Thymidylate_kinase"/>
    <property type="match status" value="1"/>
</dbReference>
<dbReference type="EMBL" id="BNEA01000015">
    <property type="protein sequence ID" value="GHI53693.1"/>
    <property type="molecule type" value="Genomic_DNA"/>
</dbReference>
<dbReference type="PANTHER" id="PTHR10344">
    <property type="entry name" value="THYMIDYLATE KINASE"/>
    <property type="match status" value="1"/>
</dbReference>
<evidence type="ECO:0000256" key="8">
    <source>
        <dbReference type="ARBA" id="ARBA00022840"/>
    </source>
</evidence>
<dbReference type="InterPro" id="IPR039430">
    <property type="entry name" value="Thymidylate_kin-like_dom"/>
</dbReference>
<protein>
    <recommendedName>
        <fullName evidence="3 10">Thymidylate kinase</fullName>
        <ecNumber evidence="2 10">2.7.4.9</ecNumber>
    </recommendedName>
    <alternativeName>
        <fullName evidence="10">dTMP kinase</fullName>
    </alternativeName>
</protein>